<sequence>MKFVQELIQDEPAGTALTPDLFEQIIERVLTIQPRWRDSVNRQAVLDELIRRNSQWIGQDSTLQDSSDHESWLVPERKRNWRYWQRYREWLERRLSLNAVDALDQSTDRILGLLEDPVRPGRWCRKGLVVGHVQSGKTSNYTALIGKAADAGYKIIIVLAGLHNNLRAQTQMRLDEGFLGYETRPLQEDNFRPIGVGEIDTDPSIRPNFATNRTESGDFNASTAKTLGISPEQRPWLFVVKKNKTVLERLCRWIRNHVADTQDGDRRLVTAFPLLLIDDESDHASVDTGEQSFDQNGKPDLDHEPTAINSRIRRILNSFARSAYVGYTATPFANIFIHERSETSDEGPDIFPSAFIVNLGAPSNYVGPARVFGRTGSDGREGELPLTRQVSDHASEDGKQGWMPTGHKNTHHPVCPNEYGLPQSLVEAIDAFILACAARQLRGQGADHCSMLIHVTRFNAVQRLVHEQVREHVRGMRQRLHRRIGQTGHLARLRQLWETDFLPTHETVVASVEPDSRMAMPTWEEVERILPDVLESIDTRTINGTAKDALDYAEQGSTGLKVIAIGGDKLARGLTLEGLCVSYFLRASRMYDTLMQMGRWFGYRPGYLDLCRLYTTPELEYWFGLISDASDELREEFEIMARIGATPREYGLRVKAHPGLMITSRVKMRSARTLRLSFSGHVQETINFFLDPATLNANLAAVRNLVTQLGKPETQLERPWKTRKQTLEGRFLWRNAMADDILEFLDNYRTHPDAYKANSTMLAQFIRTMVSAGELTEWSVALIGMGDAEMAKRPTPKPASEYVTTQYFDLSHTLRVAKLIRTQAGRGSDGYVIKRLLSPQDEAVDVNEATWNAALEVTQAMPEGSAAPATGNAPPAPSAPSGVALRKVRGQGGTGVPATPQRGLLLLYLLDPERSGASLNSHLLPPVAAFGISFPDSRLENCVVEYKVNNVGWELDYAD</sequence>
<organism evidence="3 4">
    <name type="scientific">Vitreoscilla filiformis</name>
    <dbReference type="NCBI Taxonomy" id="63"/>
    <lineage>
        <taxon>Bacteria</taxon>
        <taxon>Pseudomonadati</taxon>
        <taxon>Pseudomonadota</taxon>
        <taxon>Betaproteobacteria</taxon>
        <taxon>Neisseriales</taxon>
        <taxon>Neisseriaceae</taxon>
        <taxon>Vitreoscilla</taxon>
    </lineage>
</organism>
<dbReference type="RefSeq" id="WP_198301470.1">
    <property type="nucleotide sequence ID" value="NZ_CP022423.1"/>
</dbReference>
<proteinExistence type="predicted"/>
<evidence type="ECO:0000256" key="1">
    <source>
        <dbReference type="SAM" id="MobiDB-lite"/>
    </source>
</evidence>
<protein>
    <submittedName>
        <fullName evidence="3">Endonuclease</fullName>
    </submittedName>
</protein>
<dbReference type="Pfam" id="PF10593">
    <property type="entry name" value="Z1"/>
    <property type="match status" value="1"/>
</dbReference>
<keyword evidence="3" id="KW-0378">Hydrolase</keyword>
<keyword evidence="3" id="KW-0540">Nuclease</keyword>
<dbReference type="EMBL" id="CP022423">
    <property type="protein sequence ID" value="ASM78341.1"/>
    <property type="molecule type" value="Genomic_DNA"/>
</dbReference>
<feature type="compositionally biased region" description="Low complexity" evidence="1">
    <location>
        <begin position="864"/>
        <end position="884"/>
    </location>
</feature>
<accession>A0A221KH26</accession>
<feature type="domain" description="Putative endonuclease Z1" evidence="2">
    <location>
        <begin position="424"/>
        <end position="659"/>
    </location>
</feature>
<dbReference type="Proteomes" id="UP000199729">
    <property type="component" value="Chromosome"/>
</dbReference>
<feature type="region of interest" description="Disordered" evidence="1">
    <location>
        <begin position="863"/>
        <end position="896"/>
    </location>
</feature>
<dbReference type="GO" id="GO:0004519">
    <property type="term" value="F:endonuclease activity"/>
    <property type="evidence" value="ECO:0007669"/>
    <property type="project" value="UniProtKB-KW"/>
</dbReference>
<dbReference type="InterPro" id="IPR018310">
    <property type="entry name" value="Put_endonuclease_Z1-dom"/>
</dbReference>
<reference evidence="3 4" key="1">
    <citation type="submission" date="2017-07" db="EMBL/GenBank/DDBJ databases">
        <title>Complete Genome Sequence of the cosmetic ferment Vitreoscilla filiformis (ATCC15551).</title>
        <authorList>
            <person name="Contreras S."/>
            <person name="Sagory-Zalkind P."/>
            <person name="Blanquart H."/>
            <person name="Iltis A."/>
            <person name="Morand S.C."/>
        </authorList>
    </citation>
    <scope>NUCLEOTIDE SEQUENCE [LARGE SCALE GENOMIC DNA]</scope>
    <source>
        <strain evidence="3 4">ATCC 15551</strain>
    </source>
</reference>
<evidence type="ECO:0000313" key="3">
    <source>
        <dbReference type="EMBL" id="ASM78341.1"/>
    </source>
</evidence>
<evidence type="ECO:0000259" key="2">
    <source>
        <dbReference type="Pfam" id="PF10593"/>
    </source>
</evidence>
<dbReference type="AlphaFoldDB" id="A0A221KH26"/>
<name>A0A221KH26_VITFI</name>
<gene>
    <name evidence="3" type="ORF">VITFI_CDS2564</name>
</gene>
<dbReference type="KEGG" id="vff:VITFI_CDS2564"/>
<evidence type="ECO:0000313" key="4">
    <source>
        <dbReference type="Proteomes" id="UP000199729"/>
    </source>
</evidence>
<keyword evidence="3" id="KW-0255">Endonuclease</keyword>
<keyword evidence="4" id="KW-1185">Reference proteome</keyword>